<dbReference type="InterPro" id="IPR004846">
    <property type="entry name" value="T2SS/T3SS_dom"/>
</dbReference>
<organism evidence="5">
    <name type="scientific">marine sediment metagenome</name>
    <dbReference type="NCBI Taxonomy" id="412755"/>
    <lineage>
        <taxon>unclassified sequences</taxon>
        <taxon>metagenomes</taxon>
        <taxon>ecological metagenomes</taxon>
    </lineage>
</organism>
<dbReference type="AlphaFoldDB" id="X0T7F8"/>
<reference evidence="5" key="1">
    <citation type="journal article" date="2014" name="Front. Microbiol.">
        <title>High frequency of phylogenetically diverse reductive dehalogenase-homologous genes in deep subseafloor sedimentary metagenomes.</title>
        <authorList>
            <person name="Kawai M."/>
            <person name="Futagami T."/>
            <person name="Toyoda A."/>
            <person name="Takaki Y."/>
            <person name="Nishi S."/>
            <person name="Hori S."/>
            <person name="Arai W."/>
            <person name="Tsubouchi T."/>
            <person name="Morono Y."/>
            <person name="Uchiyama I."/>
            <person name="Ito T."/>
            <person name="Fujiyama A."/>
            <person name="Inagaki F."/>
            <person name="Takami H."/>
        </authorList>
    </citation>
    <scope>NUCLEOTIDE SEQUENCE</scope>
    <source>
        <strain evidence="5">Expedition CK06-06</strain>
    </source>
</reference>
<dbReference type="InterPro" id="IPR050810">
    <property type="entry name" value="Bact_Secretion_Sys_Channel"/>
</dbReference>
<dbReference type="GO" id="GO:0016020">
    <property type="term" value="C:membrane"/>
    <property type="evidence" value="ECO:0007669"/>
    <property type="project" value="UniProtKB-SubCell"/>
</dbReference>
<dbReference type="InterPro" id="IPR001775">
    <property type="entry name" value="GspD/PilQ"/>
</dbReference>
<gene>
    <name evidence="5" type="ORF">S01H1_06885</name>
</gene>
<name>X0T7F8_9ZZZZ</name>
<sequence>DSTGGLNDAGLPFEETTEVTTNVLVKDGTTIVIGGLFRDNMIIRRGQVPWFGNIPVLGAIFRRTRDDSTKQEVIILLTPHIIDDPANENADELLSETETLRVGMRQGLQWHGRERLAQGHYRSARKFFDKGNNARALWELNAAINLYPRFLEAIQLREELLGEKLAEPTGSAIKDLIINRIARSDKPSEQSEEKGLK</sequence>
<dbReference type="PANTHER" id="PTHR30332:SF24">
    <property type="entry name" value="SECRETIN GSPD-RELATED"/>
    <property type="match status" value="1"/>
</dbReference>
<evidence type="ECO:0000256" key="3">
    <source>
        <dbReference type="ARBA" id="ARBA00023136"/>
    </source>
</evidence>
<dbReference type="PANTHER" id="PTHR30332">
    <property type="entry name" value="PROBABLE GENERAL SECRETION PATHWAY PROTEIN D"/>
    <property type="match status" value="1"/>
</dbReference>
<evidence type="ECO:0000256" key="1">
    <source>
        <dbReference type="ARBA" id="ARBA00004370"/>
    </source>
</evidence>
<evidence type="ECO:0000313" key="5">
    <source>
        <dbReference type="EMBL" id="GAF84117.1"/>
    </source>
</evidence>
<accession>X0T7F8</accession>
<proteinExistence type="predicted"/>
<dbReference type="PRINTS" id="PR00811">
    <property type="entry name" value="BCTERIALGSPD"/>
</dbReference>
<keyword evidence="3" id="KW-0472">Membrane</keyword>
<dbReference type="Pfam" id="PF00263">
    <property type="entry name" value="Secretin"/>
    <property type="match status" value="1"/>
</dbReference>
<dbReference type="EMBL" id="BARS01003549">
    <property type="protein sequence ID" value="GAF84117.1"/>
    <property type="molecule type" value="Genomic_DNA"/>
</dbReference>
<protein>
    <recommendedName>
        <fullName evidence="4">Type II/III secretion system secretin-like domain-containing protein</fullName>
    </recommendedName>
</protein>
<dbReference type="GO" id="GO:0009306">
    <property type="term" value="P:protein secretion"/>
    <property type="evidence" value="ECO:0007669"/>
    <property type="project" value="InterPro"/>
</dbReference>
<evidence type="ECO:0000259" key="4">
    <source>
        <dbReference type="Pfam" id="PF00263"/>
    </source>
</evidence>
<dbReference type="GO" id="GO:0015627">
    <property type="term" value="C:type II protein secretion system complex"/>
    <property type="evidence" value="ECO:0007669"/>
    <property type="project" value="TreeGrafter"/>
</dbReference>
<feature type="non-terminal residue" evidence="5">
    <location>
        <position position="1"/>
    </location>
</feature>
<keyword evidence="2" id="KW-0732">Signal</keyword>
<comment type="subcellular location">
    <subcellularLocation>
        <location evidence="1">Membrane</location>
    </subcellularLocation>
</comment>
<feature type="domain" description="Type II/III secretion system secretin-like" evidence="4">
    <location>
        <begin position="9"/>
        <end position="83"/>
    </location>
</feature>
<evidence type="ECO:0000256" key="2">
    <source>
        <dbReference type="ARBA" id="ARBA00022729"/>
    </source>
</evidence>
<comment type="caution">
    <text evidence="5">The sequence shown here is derived from an EMBL/GenBank/DDBJ whole genome shotgun (WGS) entry which is preliminary data.</text>
</comment>